<comment type="caution">
    <text evidence="5">The sequence shown here is derived from an EMBL/GenBank/DDBJ whole genome shotgun (WGS) entry which is preliminary data.</text>
</comment>
<dbReference type="InterPro" id="IPR023214">
    <property type="entry name" value="HAD_sf"/>
</dbReference>
<name>A0A4R6BV90_9STAP</name>
<dbReference type="RefSeq" id="WP_133443360.1">
    <property type="nucleotide sequence ID" value="NZ_SCWB01000005.1"/>
</dbReference>
<evidence type="ECO:0000256" key="3">
    <source>
        <dbReference type="ARBA" id="ARBA00014876"/>
    </source>
</evidence>
<protein>
    <recommendedName>
        <fullName evidence="3">Putative 5'(3')-deoxyribonucleotidase</fullName>
    </recommendedName>
</protein>
<comment type="function">
    <text evidence="1">Dephosphorylates the 5' and 2'(3')-phosphates of deoxyribonucleotides.</text>
</comment>
<accession>A0A4R6BV90</accession>
<dbReference type="OrthoDB" id="278110at2"/>
<dbReference type="AlphaFoldDB" id="A0A4R6BV90"/>
<dbReference type="Pfam" id="PF06941">
    <property type="entry name" value="NT5C"/>
    <property type="match status" value="1"/>
</dbReference>
<comment type="similarity">
    <text evidence="2">Belongs to the 5'(3')-deoxyribonucleotidase family.</text>
</comment>
<dbReference type="SFLD" id="SFLDS00003">
    <property type="entry name" value="Haloacid_Dehalogenase"/>
    <property type="match status" value="1"/>
</dbReference>
<dbReference type="PANTHER" id="PTHR16504:SF4">
    <property type="entry name" value="5'(3')-DEOXYRIBONUCLEOTIDASE"/>
    <property type="match status" value="1"/>
</dbReference>
<evidence type="ECO:0000313" key="6">
    <source>
        <dbReference type="Proteomes" id="UP000294802"/>
    </source>
</evidence>
<evidence type="ECO:0000313" key="5">
    <source>
        <dbReference type="EMBL" id="TDM12191.1"/>
    </source>
</evidence>
<evidence type="ECO:0000256" key="2">
    <source>
        <dbReference type="ARBA" id="ARBA00009589"/>
    </source>
</evidence>
<dbReference type="PANTHER" id="PTHR16504">
    <property type="entry name" value="5'(3')-DEOXYRIBONUCLEOTIDASE"/>
    <property type="match status" value="1"/>
</dbReference>
<evidence type="ECO:0000256" key="1">
    <source>
        <dbReference type="ARBA" id="ARBA00003310"/>
    </source>
</evidence>
<feature type="active site" description="Nucleophile" evidence="4">
    <location>
        <position position="9"/>
    </location>
</feature>
<dbReference type="EMBL" id="SCWB01000005">
    <property type="protein sequence ID" value="TDM12191.1"/>
    <property type="molecule type" value="Genomic_DNA"/>
</dbReference>
<dbReference type="Proteomes" id="UP000294802">
    <property type="component" value="Unassembled WGS sequence"/>
</dbReference>
<feature type="active site" description="Proton donor" evidence="4">
    <location>
        <position position="11"/>
    </location>
</feature>
<dbReference type="InterPro" id="IPR010708">
    <property type="entry name" value="5'(3')-deoxyribonucleotidase"/>
</dbReference>
<dbReference type="Gene3D" id="3.40.50.1000">
    <property type="entry name" value="HAD superfamily/HAD-like"/>
    <property type="match status" value="1"/>
</dbReference>
<sequence>MTRETIAIDMDEVLADTLKKVIFKFNEESGETVTLEQLQGIKLRDMHPNHVETLSHLLLDREFFRDLEVFPDAVRVVKRLTEHYDVYIATAAMDVPTSFDAKYEWLLEHFPFLNPQNFIFCGNKGVVGTDYLIDDNPRQLRAFKGKGIMYNASHNINEKEFDRVHSWKEVEEYFLKDK</sequence>
<evidence type="ECO:0000256" key="4">
    <source>
        <dbReference type="PIRSR" id="PIRSR610708-1"/>
    </source>
</evidence>
<reference evidence="5 6" key="1">
    <citation type="submission" date="2019-01" db="EMBL/GenBank/DDBJ databases">
        <title>Draft genome sequences of the type strains of six Macrococcus species.</title>
        <authorList>
            <person name="Mazhar S."/>
            <person name="Altermann E."/>
            <person name="Hill C."/>
            <person name="Mcauliffe O."/>
        </authorList>
    </citation>
    <scope>NUCLEOTIDE SEQUENCE [LARGE SCALE GENOMIC DNA]</scope>
    <source>
        <strain evidence="5 6">CCM4815</strain>
    </source>
</reference>
<dbReference type="SFLD" id="SFLDG01126">
    <property type="entry name" value="C1.2:_Nucleotidase_Like"/>
    <property type="match status" value="1"/>
</dbReference>
<dbReference type="InterPro" id="IPR036412">
    <property type="entry name" value="HAD-like_sf"/>
</dbReference>
<dbReference type="GO" id="GO:0008253">
    <property type="term" value="F:5'-nucleotidase activity"/>
    <property type="evidence" value="ECO:0007669"/>
    <property type="project" value="InterPro"/>
</dbReference>
<proteinExistence type="inferred from homology"/>
<keyword evidence="6" id="KW-1185">Reference proteome</keyword>
<dbReference type="SFLD" id="SFLDG01146">
    <property type="entry name" value="C1.2.2"/>
    <property type="match status" value="1"/>
</dbReference>
<gene>
    <name evidence="5" type="ORF">ERX29_03760</name>
</gene>
<organism evidence="5 6">
    <name type="scientific">Macrococcus lamae</name>
    <dbReference type="NCBI Taxonomy" id="198484"/>
    <lineage>
        <taxon>Bacteria</taxon>
        <taxon>Bacillati</taxon>
        <taxon>Bacillota</taxon>
        <taxon>Bacilli</taxon>
        <taxon>Bacillales</taxon>
        <taxon>Staphylococcaceae</taxon>
        <taxon>Macrococcus</taxon>
    </lineage>
</organism>
<dbReference type="SUPFAM" id="SSF56784">
    <property type="entry name" value="HAD-like"/>
    <property type="match status" value="1"/>
</dbReference>
<dbReference type="Gene3D" id="1.10.40.40">
    <property type="entry name" value="Deoxyribonucleotidase, domain 2"/>
    <property type="match status" value="1"/>
</dbReference>
<dbReference type="GO" id="GO:0009223">
    <property type="term" value="P:pyrimidine deoxyribonucleotide catabolic process"/>
    <property type="evidence" value="ECO:0007669"/>
    <property type="project" value="TreeGrafter"/>
</dbReference>